<feature type="domain" description="Ketoreductase" evidence="3">
    <location>
        <begin position="19"/>
        <end position="208"/>
    </location>
</feature>
<dbReference type="InterPro" id="IPR036291">
    <property type="entry name" value="NAD(P)-bd_dom_sf"/>
</dbReference>
<reference evidence="4 5" key="1">
    <citation type="submission" date="2019-12" db="EMBL/GenBank/DDBJ databases">
        <title>Novel species isolated from a subtropical stream in China.</title>
        <authorList>
            <person name="Lu H."/>
        </authorList>
    </citation>
    <scope>NUCLEOTIDE SEQUENCE [LARGE SCALE GENOMIC DNA]</scope>
    <source>
        <strain evidence="4 5">FT127W</strain>
    </source>
</reference>
<dbReference type="InterPro" id="IPR020904">
    <property type="entry name" value="Sc_DH/Rdtase_CS"/>
</dbReference>
<evidence type="ECO:0000259" key="3">
    <source>
        <dbReference type="SMART" id="SM00822"/>
    </source>
</evidence>
<dbReference type="SUPFAM" id="SSF51735">
    <property type="entry name" value="NAD(P)-binding Rossmann-fold domains"/>
    <property type="match status" value="1"/>
</dbReference>
<dbReference type="GO" id="GO:0032787">
    <property type="term" value="P:monocarboxylic acid metabolic process"/>
    <property type="evidence" value="ECO:0007669"/>
    <property type="project" value="UniProtKB-ARBA"/>
</dbReference>
<dbReference type="Gene3D" id="3.40.50.720">
    <property type="entry name" value="NAD(P)-binding Rossmann-like Domain"/>
    <property type="match status" value="1"/>
</dbReference>
<protein>
    <submittedName>
        <fullName evidence="4">SDR family NAD(P)-dependent oxidoreductase</fullName>
    </submittedName>
</protein>
<name>A0A7X4HFG9_9BURK</name>
<evidence type="ECO:0000313" key="5">
    <source>
        <dbReference type="Proteomes" id="UP000450676"/>
    </source>
</evidence>
<dbReference type="FunFam" id="3.40.50.720:FF:000084">
    <property type="entry name" value="Short-chain dehydrogenase reductase"/>
    <property type="match status" value="1"/>
</dbReference>
<proteinExistence type="inferred from homology"/>
<gene>
    <name evidence="4" type="ORF">GTP77_21985</name>
</gene>
<dbReference type="PRINTS" id="PR00080">
    <property type="entry name" value="SDRFAMILY"/>
</dbReference>
<dbReference type="SMART" id="SM00822">
    <property type="entry name" value="PKS_KR"/>
    <property type="match status" value="1"/>
</dbReference>
<accession>A0A7X4HFG9</accession>
<keyword evidence="5" id="KW-1185">Reference proteome</keyword>
<comment type="similarity">
    <text evidence="1 2">Belongs to the short-chain dehydrogenases/reductases (SDR) family.</text>
</comment>
<dbReference type="InterPro" id="IPR057326">
    <property type="entry name" value="KR_dom"/>
</dbReference>
<dbReference type="PRINTS" id="PR00081">
    <property type="entry name" value="GDHRDH"/>
</dbReference>
<dbReference type="Pfam" id="PF00106">
    <property type="entry name" value="adh_short"/>
    <property type="match status" value="1"/>
</dbReference>
<dbReference type="PANTHER" id="PTHR42879:SF2">
    <property type="entry name" value="3-OXOACYL-[ACYL-CARRIER-PROTEIN] REDUCTASE FABG"/>
    <property type="match status" value="1"/>
</dbReference>
<dbReference type="AlphaFoldDB" id="A0A7X4HFG9"/>
<dbReference type="EMBL" id="WWCU01000030">
    <property type="protein sequence ID" value="MYN09994.1"/>
    <property type="molecule type" value="Genomic_DNA"/>
</dbReference>
<sequence length="280" mass="28260">MKPGIQGVPSAAGGTLQGKHAFVTGGGRGIGSAIAHALLLQGARVTLAGRTAAVLEQTARELASALTAGPSSETGGCAIDFVTVDVTSRESVNAALAEAARRHGPIAILVNNAGQAASAPFAKTGDDIWRQMMAVNLDGTYHCIQAALPGMLAAGWGRIVNIASTAGMTGYAYVSAYCAAKHGVIGLTRSLALELATKGITVNAVCPGYTETDIVKDAVANIVAKTGRSEEQARAELAAGNPQKQLVQPDQVANAVAWLCQPGASAMTGQSLAVAGGEIM</sequence>
<organism evidence="4 5">
    <name type="scientific">Pseudoduganella aquatica</name>
    <dbReference type="NCBI Taxonomy" id="2660641"/>
    <lineage>
        <taxon>Bacteria</taxon>
        <taxon>Pseudomonadati</taxon>
        <taxon>Pseudomonadota</taxon>
        <taxon>Betaproteobacteria</taxon>
        <taxon>Burkholderiales</taxon>
        <taxon>Oxalobacteraceae</taxon>
        <taxon>Telluria group</taxon>
        <taxon>Pseudoduganella</taxon>
    </lineage>
</organism>
<evidence type="ECO:0000256" key="1">
    <source>
        <dbReference type="ARBA" id="ARBA00006484"/>
    </source>
</evidence>
<dbReference type="InterPro" id="IPR002347">
    <property type="entry name" value="SDR_fam"/>
</dbReference>
<dbReference type="InterPro" id="IPR050259">
    <property type="entry name" value="SDR"/>
</dbReference>
<dbReference type="RefSeq" id="WP_161074287.1">
    <property type="nucleotide sequence ID" value="NZ_CP086370.1"/>
</dbReference>
<comment type="caution">
    <text evidence="4">The sequence shown here is derived from an EMBL/GenBank/DDBJ whole genome shotgun (WGS) entry which is preliminary data.</text>
</comment>
<evidence type="ECO:0000313" key="4">
    <source>
        <dbReference type="EMBL" id="MYN09994.1"/>
    </source>
</evidence>
<dbReference type="PANTHER" id="PTHR42879">
    <property type="entry name" value="3-OXOACYL-(ACYL-CARRIER-PROTEIN) REDUCTASE"/>
    <property type="match status" value="1"/>
</dbReference>
<dbReference type="CDD" id="cd05233">
    <property type="entry name" value="SDR_c"/>
    <property type="match status" value="1"/>
</dbReference>
<evidence type="ECO:0000256" key="2">
    <source>
        <dbReference type="RuleBase" id="RU000363"/>
    </source>
</evidence>
<dbReference type="PROSITE" id="PS00061">
    <property type="entry name" value="ADH_SHORT"/>
    <property type="match status" value="1"/>
</dbReference>
<dbReference type="Proteomes" id="UP000450676">
    <property type="component" value="Unassembled WGS sequence"/>
</dbReference>